<keyword evidence="4" id="KW-1185">Reference proteome</keyword>
<dbReference type="PANTHER" id="PTHR16453">
    <property type="entry name" value="WD40 DOMAIN-CONTAINING PROTEIN MIO FAMILY MEMBER"/>
    <property type="match status" value="1"/>
</dbReference>
<dbReference type="Pfam" id="PF21719">
    <property type="entry name" value="MIOS_a-sol"/>
    <property type="match status" value="1"/>
</dbReference>
<proteinExistence type="predicted"/>
<dbReference type="SUPFAM" id="SSF50978">
    <property type="entry name" value="WD40 repeat-like"/>
    <property type="match status" value="1"/>
</dbReference>
<feature type="compositionally biased region" description="Acidic residues" evidence="1">
    <location>
        <begin position="416"/>
        <end position="433"/>
    </location>
</feature>
<accession>A0A4U0U7F9</accession>
<feature type="region of interest" description="Disordered" evidence="1">
    <location>
        <begin position="819"/>
        <end position="849"/>
    </location>
</feature>
<reference evidence="3 4" key="1">
    <citation type="submission" date="2017-03" db="EMBL/GenBank/DDBJ databases">
        <title>Genomes of endolithic fungi from Antarctica.</title>
        <authorList>
            <person name="Coleine C."/>
            <person name="Masonjones S."/>
            <person name="Stajich J.E."/>
        </authorList>
    </citation>
    <scope>NUCLEOTIDE SEQUENCE [LARGE SCALE GENOMIC DNA]</scope>
    <source>
        <strain evidence="3 4">CCFEE 6315</strain>
    </source>
</reference>
<feature type="compositionally biased region" description="Polar residues" evidence="1">
    <location>
        <begin position="820"/>
        <end position="831"/>
    </location>
</feature>
<evidence type="ECO:0000313" key="3">
    <source>
        <dbReference type="EMBL" id="TKA30957.1"/>
    </source>
</evidence>
<dbReference type="GO" id="GO:1904263">
    <property type="term" value="P:positive regulation of TORC1 signaling"/>
    <property type="evidence" value="ECO:0007669"/>
    <property type="project" value="TreeGrafter"/>
</dbReference>
<feature type="domain" description="MIOS-like alpha-solenoid" evidence="2">
    <location>
        <begin position="459"/>
        <end position="688"/>
    </location>
</feature>
<evidence type="ECO:0000313" key="4">
    <source>
        <dbReference type="Proteomes" id="UP000308549"/>
    </source>
</evidence>
<name>A0A4U0U7F9_9PEZI</name>
<sequence>MEAAVRWSPHSTDVRRRFLLVDVADSSLTLNEIDHNALGKGQLGSHTVASCKKLPSFGAFAWSPVHEHVVALGLVSGNASLVNLSESEHAAEPAVTFKTKQQRRCNSVAFNTQNWLAVALDKTRSDVCLNIYDAGGESQEPVRRLCAAELVSSVRFFPGQPQELVATTQRSFIRLYDLRDASIGSGGGGLQAPTRNVNNISIDPLDENYFASAGSSGDPSVTVWDKRWISPSSSNSNGAVLNFSPAVNVSATTTIWSLRYSGQRRGRLAICANTGEIRVIDMLESKTLPVHNSEYLPMNPYGGSPWHANRYVSRVRDVQRPWHQAGEDSKDSSRAIAFDWAGEEISKSEQAMLILQPSRKVEVVHVPLADTHAEVTSRQELGTLREEIRVTEPRSYIASAKPMAPYEQQNRASTAEDPEIIDHEPEDNSLDDGDEIARRRSRDASYVGKLLAPATMSRERCRLGYLFDCHKNIGIVAGNWQLERLWEIVNRFKEQAADKAMIHGGVDLSYVGVSGLWSEVAGNMERRRSPSRRTKVSDAIIGLISDRDIPPFEGERTNFPEHRQLCLAACGWKFTVDTLEAECQELIDRGLYYTAIVQAVLHDYKHIALNMLRTLIRSKTVPNIGLGALLASDKINEEQREMCLWMAADTEDPALKALLTFLTTGDWRDVMKTNYLHLGYRVALALRYLNDTELSGFLQTETARAVRNGDPEGTLLTGLGEEAMDLFQTYIAKTNDLQTAVLATAFTNPRYVDDLRFDMWKEVYLEQMQAWRAFSERTKFTVQHAHKARTADGKTLLEPPPAPVTLKCNHCQGALARRTPATSQATANGTKQHGPLAHAGTQENNHPSD</sequence>
<dbReference type="AlphaFoldDB" id="A0A4U0U7F9"/>
<gene>
    <name evidence="3" type="ORF">B0A50_01925</name>
</gene>
<evidence type="ECO:0000259" key="2">
    <source>
        <dbReference type="Pfam" id="PF21719"/>
    </source>
</evidence>
<dbReference type="InterPro" id="IPR049092">
    <property type="entry name" value="MIOS_a-sol"/>
</dbReference>
<dbReference type="Gene3D" id="2.130.10.10">
    <property type="entry name" value="YVTN repeat-like/Quinoprotein amine dehydrogenase"/>
    <property type="match status" value="1"/>
</dbReference>
<dbReference type="EMBL" id="NAJL01000009">
    <property type="protein sequence ID" value="TKA30957.1"/>
    <property type="molecule type" value="Genomic_DNA"/>
</dbReference>
<dbReference type="InterPro" id="IPR015943">
    <property type="entry name" value="WD40/YVTN_repeat-like_dom_sf"/>
</dbReference>
<dbReference type="InterPro" id="IPR036322">
    <property type="entry name" value="WD40_repeat_dom_sf"/>
</dbReference>
<dbReference type="InterPro" id="IPR037593">
    <property type="entry name" value="MIOS/Sea4"/>
</dbReference>
<feature type="region of interest" description="Disordered" evidence="1">
    <location>
        <begin position="404"/>
        <end position="433"/>
    </location>
</feature>
<comment type="caution">
    <text evidence="3">The sequence shown here is derived from an EMBL/GenBank/DDBJ whole genome shotgun (WGS) entry which is preliminary data.</text>
</comment>
<dbReference type="PANTHER" id="PTHR16453:SF9">
    <property type="entry name" value="GATOR COMPLEX PROTEIN MIOS"/>
    <property type="match status" value="1"/>
</dbReference>
<protein>
    <recommendedName>
        <fullName evidence="2">MIOS-like alpha-solenoid domain-containing protein</fullName>
    </recommendedName>
</protein>
<dbReference type="OrthoDB" id="341486at2759"/>
<dbReference type="GO" id="GO:0005737">
    <property type="term" value="C:cytoplasm"/>
    <property type="evidence" value="ECO:0007669"/>
    <property type="project" value="TreeGrafter"/>
</dbReference>
<evidence type="ECO:0000256" key="1">
    <source>
        <dbReference type="SAM" id="MobiDB-lite"/>
    </source>
</evidence>
<organism evidence="3 4">
    <name type="scientific">Salinomyces thailandicus</name>
    <dbReference type="NCBI Taxonomy" id="706561"/>
    <lineage>
        <taxon>Eukaryota</taxon>
        <taxon>Fungi</taxon>
        <taxon>Dikarya</taxon>
        <taxon>Ascomycota</taxon>
        <taxon>Pezizomycotina</taxon>
        <taxon>Dothideomycetes</taxon>
        <taxon>Dothideomycetidae</taxon>
        <taxon>Mycosphaerellales</taxon>
        <taxon>Teratosphaeriaceae</taxon>
        <taxon>Salinomyces</taxon>
    </lineage>
</organism>
<dbReference type="Proteomes" id="UP000308549">
    <property type="component" value="Unassembled WGS sequence"/>
</dbReference>